<sequence length="321" mass="35279">MKPFATGLGTLLLASTLWACQAKPDLDEKIISGTCTDTLYVLGTAQDGGKPQIGHPEDAAWTDPTQIRAVSSVAVVDKPSGSYLLFDATPDIKFELYALGKYSGLDDLKLEGVFLTHGHIGHYLGLAQFGREAMGAKGVPVYAMAKMRAFLEQNGPWDQLIELDNIALQPLEDKKPVRLRGVEVTPFVVPHRGEYTETVGFRIKGKGKTAVYLPDIDSWEQWQKSGGSLIDLITNNDYVFIDGTFYDGDELPGRDMSKIPHPTMVHTMTLLKPLSPAARGKVHFIHLNHTNPANDKNTRAWQDIDLGGFKIARAGARFCLD</sequence>
<protein>
    <submittedName>
        <fullName evidence="3">MBL fold metallo-hydrolase</fullName>
    </submittedName>
</protein>
<dbReference type="InterPro" id="IPR036866">
    <property type="entry name" value="RibonucZ/Hydroxyglut_hydro"/>
</dbReference>
<feature type="signal peptide" evidence="1">
    <location>
        <begin position="1"/>
        <end position="19"/>
    </location>
</feature>
<comment type="caution">
    <text evidence="3">The sequence shown here is derived from an EMBL/GenBank/DDBJ whole genome shotgun (WGS) entry which is preliminary data.</text>
</comment>
<dbReference type="Gene3D" id="3.60.15.10">
    <property type="entry name" value="Ribonuclease Z/Hydroxyacylglutathione hydrolase-like"/>
    <property type="match status" value="1"/>
</dbReference>
<dbReference type="PANTHER" id="PTHR42663:SF6">
    <property type="entry name" value="HYDROLASE C777.06C-RELATED"/>
    <property type="match status" value="1"/>
</dbReference>
<name>A0A7V5U0W0_9PROT</name>
<dbReference type="InterPro" id="IPR001279">
    <property type="entry name" value="Metallo-B-lactamas"/>
</dbReference>
<evidence type="ECO:0000259" key="2">
    <source>
        <dbReference type="SMART" id="SM00849"/>
    </source>
</evidence>
<keyword evidence="1" id="KW-0732">Signal</keyword>
<dbReference type="PANTHER" id="PTHR42663">
    <property type="entry name" value="HYDROLASE C777.06C-RELATED-RELATED"/>
    <property type="match status" value="1"/>
</dbReference>
<proteinExistence type="predicted"/>
<evidence type="ECO:0000313" key="3">
    <source>
        <dbReference type="EMBL" id="HHI88546.1"/>
    </source>
</evidence>
<dbReference type="AlphaFoldDB" id="A0A7V5U0W0"/>
<dbReference type="Proteomes" id="UP000885806">
    <property type="component" value="Unassembled WGS sequence"/>
</dbReference>
<dbReference type="SMART" id="SM00849">
    <property type="entry name" value="Lactamase_B"/>
    <property type="match status" value="1"/>
</dbReference>
<feature type="chain" id="PRO_5031003575" evidence="1">
    <location>
        <begin position="20"/>
        <end position="321"/>
    </location>
</feature>
<gene>
    <name evidence="3" type="ORF">ENK01_01215</name>
</gene>
<dbReference type="Pfam" id="PF12706">
    <property type="entry name" value="Lactamase_B_2"/>
    <property type="match status" value="1"/>
</dbReference>
<dbReference type="SUPFAM" id="SSF56281">
    <property type="entry name" value="Metallo-hydrolase/oxidoreductase"/>
    <property type="match status" value="1"/>
</dbReference>
<reference evidence="3" key="1">
    <citation type="journal article" date="2020" name="mSystems">
        <title>Genome- and Community-Level Interaction Insights into Carbon Utilization and Element Cycling Functions of Hydrothermarchaeota in Hydrothermal Sediment.</title>
        <authorList>
            <person name="Zhou Z."/>
            <person name="Liu Y."/>
            <person name="Xu W."/>
            <person name="Pan J."/>
            <person name="Luo Z.H."/>
            <person name="Li M."/>
        </authorList>
    </citation>
    <scope>NUCLEOTIDE SEQUENCE [LARGE SCALE GENOMIC DNA]</scope>
    <source>
        <strain evidence="3">HyVt-538</strain>
    </source>
</reference>
<accession>A0A7V5U0W0</accession>
<evidence type="ECO:0000256" key="1">
    <source>
        <dbReference type="SAM" id="SignalP"/>
    </source>
</evidence>
<organism evidence="3">
    <name type="scientific">Hellea balneolensis</name>
    <dbReference type="NCBI Taxonomy" id="287478"/>
    <lineage>
        <taxon>Bacteria</taxon>
        <taxon>Pseudomonadati</taxon>
        <taxon>Pseudomonadota</taxon>
        <taxon>Alphaproteobacteria</taxon>
        <taxon>Maricaulales</taxon>
        <taxon>Robiginitomaculaceae</taxon>
        <taxon>Hellea</taxon>
    </lineage>
</organism>
<dbReference type="EMBL" id="DROP01000082">
    <property type="protein sequence ID" value="HHI88546.1"/>
    <property type="molecule type" value="Genomic_DNA"/>
</dbReference>
<feature type="domain" description="Metallo-beta-lactamase" evidence="2">
    <location>
        <begin position="69"/>
        <end position="244"/>
    </location>
</feature>